<evidence type="ECO:0000313" key="2">
    <source>
        <dbReference type="Proteomes" id="UP000006882"/>
    </source>
</evidence>
<evidence type="ECO:0000313" key="1">
    <source>
        <dbReference type="EMBL" id="ONH95692.1"/>
    </source>
</evidence>
<protein>
    <submittedName>
        <fullName evidence="1">Uncharacterized protein</fullName>
    </submittedName>
</protein>
<dbReference type="Proteomes" id="UP000006882">
    <property type="component" value="Chromosome G7"/>
</dbReference>
<sequence>MKYIESCYEETNQVSKSVQGGLSVHEDVKKSGLSVHEDVKKVGLNTLRRS</sequence>
<accession>A0A251N8P9</accession>
<reference evidence="1 2" key="1">
    <citation type="journal article" date="2013" name="Nat. Genet.">
        <title>The high-quality draft genome of peach (Prunus persica) identifies unique patterns of genetic diversity, domestication and genome evolution.</title>
        <authorList>
            <consortium name="International Peach Genome Initiative"/>
            <person name="Verde I."/>
            <person name="Abbott A.G."/>
            <person name="Scalabrin S."/>
            <person name="Jung S."/>
            <person name="Shu S."/>
            <person name="Marroni F."/>
            <person name="Zhebentyayeva T."/>
            <person name="Dettori M.T."/>
            <person name="Grimwood J."/>
            <person name="Cattonaro F."/>
            <person name="Zuccolo A."/>
            <person name="Rossini L."/>
            <person name="Jenkins J."/>
            <person name="Vendramin E."/>
            <person name="Meisel L.A."/>
            <person name="Decroocq V."/>
            <person name="Sosinski B."/>
            <person name="Prochnik S."/>
            <person name="Mitros T."/>
            <person name="Policriti A."/>
            <person name="Cipriani G."/>
            <person name="Dondini L."/>
            <person name="Ficklin S."/>
            <person name="Goodstein D.M."/>
            <person name="Xuan P."/>
            <person name="Del Fabbro C."/>
            <person name="Aramini V."/>
            <person name="Copetti D."/>
            <person name="Gonzalez S."/>
            <person name="Horner D.S."/>
            <person name="Falchi R."/>
            <person name="Lucas S."/>
            <person name="Mica E."/>
            <person name="Maldonado J."/>
            <person name="Lazzari B."/>
            <person name="Bielenberg D."/>
            <person name="Pirona R."/>
            <person name="Miculan M."/>
            <person name="Barakat A."/>
            <person name="Testolin R."/>
            <person name="Stella A."/>
            <person name="Tartarini S."/>
            <person name="Tonutti P."/>
            <person name="Arus P."/>
            <person name="Orellana A."/>
            <person name="Wells C."/>
            <person name="Main D."/>
            <person name="Vizzotto G."/>
            <person name="Silva H."/>
            <person name="Salamini F."/>
            <person name="Schmutz J."/>
            <person name="Morgante M."/>
            <person name="Rokhsar D.S."/>
        </authorList>
    </citation>
    <scope>NUCLEOTIDE SEQUENCE [LARGE SCALE GENOMIC DNA]</scope>
    <source>
        <strain evidence="2">cv. Nemared</strain>
    </source>
</reference>
<gene>
    <name evidence="1" type="ORF">PRUPE_7G085500</name>
</gene>
<dbReference type="AlphaFoldDB" id="A0A251N8P9"/>
<keyword evidence="2" id="KW-1185">Reference proteome</keyword>
<proteinExistence type="predicted"/>
<name>A0A251N8P9_PRUPE</name>
<dbReference type="EMBL" id="CM007657">
    <property type="protein sequence ID" value="ONH95692.1"/>
    <property type="molecule type" value="Genomic_DNA"/>
</dbReference>
<dbReference type="Gramene" id="ONH95692">
    <property type="protein sequence ID" value="ONH95692"/>
    <property type="gene ID" value="PRUPE_7G085500"/>
</dbReference>
<organism evidence="1 2">
    <name type="scientific">Prunus persica</name>
    <name type="common">Peach</name>
    <name type="synonym">Amygdalus persica</name>
    <dbReference type="NCBI Taxonomy" id="3760"/>
    <lineage>
        <taxon>Eukaryota</taxon>
        <taxon>Viridiplantae</taxon>
        <taxon>Streptophyta</taxon>
        <taxon>Embryophyta</taxon>
        <taxon>Tracheophyta</taxon>
        <taxon>Spermatophyta</taxon>
        <taxon>Magnoliopsida</taxon>
        <taxon>eudicotyledons</taxon>
        <taxon>Gunneridae</taxon>
        <taxon>Pentapetalae</taxon>
        <taxon>rosids</taxon>
        <taxon>fabids</taxon>
        <taxon>Rosales</taxon>
        <taxon>Rosaceae</taxon>
        <taxon>Amygdaloideae</taxon>
        <taxon>Amygdaleae</taxon>
        <taxon>Prunus</taxon>
    </lineage>
</organism>